<dbReference type="InterPro" id="IPR006016">
    <property type="entry name" value="UspA"/>
</dbReference>
<proteinExistence type="inferred from homology"/>
<protein>
    <submittedName>
        <fullName evidence="3">Universal stress protein UspA</fullName>
    </submittedName>
</protein>
<dbReference type="Proteomes" id="UP000598120">
    <property type="component" value="Unassembled WGS sequence"/>
</dbReference>
<feature type="domain" description="UspA" evidence="2">
    <location>
        <begin position="148"/>
        <end position="275"/>
    </location>
</feature>
<accession>A0A8J2TKD6</accession>
<name>A0A8J2TKD6_9FLAO</name>
<dbReference type="InterPro" id="IPR006015">
    <property type="entry name" value="Universal_stress_UspA"/>
</dbReference>
<comment type="similarity">
    <text evidence="1">Belongs to the universal stress protein A family.</text>
</comment>
<keyword evidence="4" id="KW-1185">Reference proteome</keyword>
<organism evidence="3 4">
    <name type="scientific">Aquaticitalea lipolytica</name>
    <dbReference type="NCBI Taxonomy" id="1247562"/>
    <lineage>
        <taxon>Bacteria</taxon>
        <taxon>Pseudomonadati</taxon>
        <taxon>Bacteroidota</taxon>
        <taxon>Flavobacteriia</taxon>
        <taxon>Flavobacteriales</taxon>
        <taxon>Flavobacteriaceae</taxon>
        <taxon>Aquaticitalea</taxon>
    </lineage>
</organism>
<reference evidence="3 4" key="1">
    <citation type="journal article" date="2014" name="Int. J. Syst. Evol. Microbiol.">
        <title>Complete genome sequence of Corynebacterium casei LMG S-19264T (=DSM 44701T), isolated from a smear-ripened cheese.</title>
        <authorList>
            <consortium name="US DOE Joint Genome Institute (JGI-PGF)"/>
            <person name="Walter F."/>
            <person name="Albersmeier A."/>
            <person name="Kalinowski J."/>
            <person name="Ruckert C."/>
        </authorList>
    </citation>
    <scope>NUCLEOTIDE SEQUENCE [LARGE SCALE GENOMIC DNA]</scope>
    <source>
        <strain evidence="3 4">CGMCC 1.15295</strain>
    </source>
</reference>
<dbReference type="PRINTS" id="PR01438">
    <property type="entry name" value="UNVRSLSTRESS"/>
</dbReference>
<gene>
    <name evidence="3" type="primary">uspA</name>
    <name evidence="3" type="ORF">GCM10011531_03870</name>
</gene>
<evidence type="ECO:0000313" key="3">
    <source>
        <dbReference type="EMBL" id="GFZ77754.1"/>
    </source>
</evidence>
<sequence length="279" mass="30946">MKKIIVPVDFSKHSEYAMEAASILAKKHGAEILALHMLEMSDALLTKADNEQNAKAIFFLKLAEQKFEDFLDKDYLKGVDVIPIVKHFKVFSEVNEVAKEHSVDLIVMGSHGASGLTEIFVGSNTERVVRHSSIPVLVVKNKPTKMDFNTVVFACDFSSEAVTAYINASKMFNSNTTNLLLLYVNLPGESFKSSTEMESTVKDFLFRADGNYEKLKDVNYVADVTVEKGILSFAKKVNADLVAIPTHGRTGLAHFFEGSISEDLANHANLPVMTFKIMK</sequence>
<comment type="caution">
    <text evidence="3">The sequence shown here is derived from an EMBL/GenBank/DDBJ whole genome shotgun (WGS) entry which is preliminary data.</text>
</comment>
<feature type="domain" description="UspA" evidence="2">
    <location>
        <begin position="1"/>
        <end position="140"/>
    </location>
</feature>
<dbReference type="EMBL" id="BMIC01000001">
    <property type="protein sequence ID" value="GFZ77754.1"/>
    <property type="molecule type" value="Genomic_DNA"/>
</dbReference>
<evidence type="ECO:0000259" key="2">
    <source>
        <dbReference type="Pfam" id="PF00582"/>
    </source>
</evidence>
<evidence type="ECO:0000313" key="4">
    <source>
        <dbReference type="Proteomes" id="UP000598120"/>
    </source>
</evidence>
<evidence type="ECO:0000256" key="1">
    <source>
        <dbReference type="ARBA" id="ARBA00008791"/>
    </source>
</evidence>
<dbReference type="CDD" id="cd00293">
    <property type="entry name" value="USP-like"/>
    <property type="match status" value="2"/>
</dbReference>
<dbReference type="Pfam" id="PF00582">
    <property type="entry name" value="Usp"/>
    <property type="match status" value="2"/>
</dbReference>
<dbReference type="PANTHER" id="PTHR46268">
    <property type="entry name" value="STRESS RESPONSE PROTEIN NHAX"/>
    <property type="match status" value="1"/>
</dbReference>
<dbReference type="InterPro" id="IPR014729">
    <property type="entry name" value="Rossmann-like_a/b/a_fold"/>
</dbReference>
<dbReference type="Gene3D" id="3.40.50.620">
    <property type="entry name" value="HUPs"/>
    <property type="match status" value="2"/>
</dbReference>
<dbReference type="SUPFAM" id="SSF52402">
    <property type="entry name" value="Adenine nucleotide alpha hydrolases-like"/>
    <property type="match status" value="2"/>
</dbReference>
<dbReference type="PANTHER" id="PTHR46268:SF6">
    <property type="entry name" value="UNIVERSAL STRESS PROTEIN UP12"/>
    <property type="match status" value="1"/>
</dbReference>
<dbReference type="RefSeq" id="WP_188604653.1">
    <property type="nucleotide sequence ID" value="NZ_BMIC01000001.1"/>
</dbReference>
<dbReference type="AlphaFoldDB" id="A0A8J2TKD6"/>